<protein>
    <submittedName>
        <fullName evidence="1">Receptor protein kinase</fullName>
    </submittedName>
</protein>
<keyword evidence="2" id="KW-1185">Reference proteome</keyword>
<gene>
    <name evidence="1" type="ORF">OWV82_020999</name>
</gene>
<keyword evidence="1" id="KW-0808">Transferase</keyword>
<organism evidence="1 2">
    <name type="scientific">Melia azedarach</name>
    <name type="common">Chinaberry tree</name>
    <dbReference type="NCBI Taxonomy" id="155640"/>
    <lineage>
        <taxon>Eukaryota</taxon>
        <taxon>Viridiplantae</taxon>
        <taxon>Streptophyta</taxon>
        <taxon>Embryophyta</taxon>
        <taxon>Tracheophyta</taxon>
        <taxon>Spermatophyta</taxon>
        <taxon>Magnoliopsida</taxon>
        <taxon>eudicotyledons</taxon>
        <taxon>Gunneridae</taxon>
        <taxon>Pentapetalae</taxon>
        <taxon>rosids</taxon>
        <taxon>malvids</taxon>
        <taxon>Sapindales</taxon>
        <taxon>Meliaceae</taxon>
        <taxon>Melia</taxon>
    </lineage>
</organism>
<keyword evidence="1" id="KW-0675">Receptor</keyword>
<name>A0ACC1X9U7_MELAZ</name>
<keyword evidence="1" id="KW-0418">Kinase</keyword>
<accession>A0ACC1X9U7</accession>
<evidence type="ECO:0000313" key="2">
    <source>
        <dbReference type="Proteomes" id="UP001164539"/>
    </source>
</evidence>
<comment type="caution">
    <text evidence="1">The sequence shown here is derived from an EMBL/GenBank/DDBJ whole genome shotgun (WGS) entry which is preliminary data.</text>
</comment>
<sequence>MLNMVSTFCISKVVVMIWATNFMCFVSVLSDTHVTASGLSPVQLERGALINSGWWNNSTENASDPSDHCKWMGITWNLARSVSEISLGGHHDVKRELGRFNFSSFVNLESFKICFSYVSGNIPSQIGALSKLHILILSWNNLIGTIPSEIGSLRDLVTLDLSGNNLNCPIPSTPGHLTRLRNLYLSHNSLVSKIPSTQGRLTQLNTLIMFSNQINGSIPLEIGNLKWSATSGSWKSEELMSMSLHRNNLLGPIPSTLVHLTNLKVLNVSSNQLSGSIPPEVMNCWKLQTLTLGNNNLSGSIPSEINNLLELSFLDLRENFISGKIRSQLGEISRFPPCYTPFASKTNDLKEKHQNSDHSTPFPSETSDPEEKQQTMVTHLVTIILPIVALLASILGIWFLFRRKDKEVKPKTKVKLKTRESRCFVEFSLWNYDGRIPFEDIIEATEDFDSKYCIGTGRTAVRLPSGKVVAAKKVHGSETGELAFLKSFRNEARVLSKLRHQNIVKLYGFCLHKKYMFLVYEYLERGSLLCVLRNNDEAILLDCAKRVNVVKSVAHALSYLHHNCTPPIVHRDISSNNSLLNSGLEAFVSDFGIARLLYSDSSNQTLLAGTYGYIAPELTYTMVVTKKCDVYSFGVVVLEALMGRHPGGFLSSLSSTSHQNKMLIDVLE</sequence>
<proteinExistence type="predicted"/>
<dbReference type="Proteomes" id="UP001164539">
    <property type="component" value="Chromosome 11"/>
</dbReference>
<reference evidence="1 2" key="1">
    <citation type="journal article" date="2023" name="Science">
        <title>Complex scaffold remodeling in plant triterpene biosynthesis.</title>
        <authorList>
            <person name="De La Pena R."/>
            <person name="Hodgson H."/>
            <person name="Liu J.C."/>
            <person name="Stephenson M.J."/>
            <person name="Martin A.C."/>
            <person name="Owen C."/>
            <person name="Harkess A."/>
            <person name="Leebens-Mack J."/>
            <person name="Jimenez L.E."/>
            <person name="Osbourn A."/>
            <person name="Sattely E.S."/>
        </authorList>
    </citation>
    <scope>NUCLEOTIDE SEQUENCE [LARGE SCALE GENOMIC DNA]</scope>
    <source>
        <strain evidence="2">cv. JPN11</strain>
        <tissue evidence="1">Leaf</tissue>
    </source>
</reference>
<evidence type="ECO:0000313" key="1">
    <source>
        <dbReference type="EMBL" id="KAJ4707483.1"/>
    </source>
</evidence>
<dbReference type="EMBL" id="CM051404">
    <property type="protein sequence ID" value="KAJ4707483.1"/>
    <property type="molecule type" value="Genomic_DNA"/>
</dbReference>